<keyword evidence="2" id="KW-0805">Transcription regulation</keyword>
<dbReference type="InterPro" id="IPR005333">
    <property type="entry name" value="Transcription_factor_TCP"/>
</dbReference>
<dbReference type="PANTHER" id="PTHR31072">
    <property type="entry name" value="TRANSCRIPTION FACTOR TCP4-RELATED"/>
    <property type="match status" value="1"/>
</dbReference>
<dbReference type="InterPro" id="IPR017887">
    <property type="entry name" value="TF_TCP_subgr"/>
</dbReference>
<evidence type="ECO:0000256" key="5">
    <source>
        <dbReference type="ARBA" id="ARBA00023242"/>
    </source>
</evidence>
<evidence type="ECO:0000256" key="4">
    <source>
        <dbReference type="ARBA" id="ARBA00023163"/>
    </source>
</evidence>
<reference evidence="7" key="1">
    <citation type="journal article" date="2014" name="PLoS ONE">
        <title>Specific duplication and dorsoventrally asymmetric expression patterns of cycloidea-like genes in zygomorphic species of ranunculaceae.</title>
        <authorList>
            <person name="Jabbour F."/>
            <person name="Cossard G."/>
            <person name="Le Guilloux M."/>
            <person name="Sannier J."/>
            <person name="Nadot S."/>
            <person name="Damerval C."/>
        </authorList>
    </citation>
    <scope>NUCLEOTIDE SEQUENCE</scope>
</reference>
<dbReference type="EMBL" id="KJ401952">
    <property type="protein sequence ID" value="AHV78126.1"/>
    <property type="molecule type" value="Genomic_DNA"/>
</dbReference>
<dbReference type="Pfam" id="PF03634">
    <property type="entry name" value="TCP"/>
    <property type="match status" value="1"/>
</dbReference>
<accession>X4YHY5</accession>
<dbReference type="GO" id="GO:0043565">
    <property type="term" value="F:sequence-specific DNA binding"/>
    <property type="evidence" value="ECO:0007669"/>
    <property type="project" value="TreeGrafter"/>
</dbReference>
<feature type="non-terminal residue" evidence="7">
    <location>
        <position position="100"/>
    </location>
</feature>
<dbReference type="PANTHER" id="PTHR31072:SF224">
    <property type="entry name" value="TRANSCRIPTION FACTOR TCP1"/>
    <property type="match status" value="1"/>
</dbReference>
<evidence type="ECO:0000259" key="6">
    <source>
        <dbReference type="PROSITE" id="PS51369"/>
    </source>
</evidence>
<evidence type="ECO:0000313" key="7">
    <source>
        <dbReference type="EMBL" id="AHV78126.1"/>
    </source>
</evidence>
<keyword evidence="5" id="KW-0539">Nucleus</keyword>
<gene>
    <name evidence="7" type="primary">CYL2</name>
</gene>
<protein>
    <submittedName>
        <fullName evidence="7">CYC-like protein 2</fullName>
    </submittedName>
</protein>
<dbReference type="PROSITE" id="PS51369">
    <property type="entry name" value="TCP"/>
    <property type="match status" value="1"/>
</dbReference>
<sequence length="100" mass="11440">RRMRLSIEIARKFFDLQDILGFDQASKTVGWLLMKSEEAIKGLTKGFTADTKSNVCSTSECGYVSEIDEGRKRAREELLLAENTMMNKTTCRTTRDLRVK</sequence>
<evidence type="ECO:0000256" key="2">
    <source>
        <dbReference type="ARBA" id="ARBA00023015"/>
    </source>
</evidence>
<feature type="non-terminal residue" evidence="7">
    <location>
        <position position="1"/>
    </location>
</feature>
<dbReference type="GO" id="GO:0003700">
    <property type="term" value="F:DNA-binding transcription factor activity"/>
    <property type="evidence" value="ECO:0007669"/>
    <property type="project" value="InterPro"/>
</dbReference>
<comment type="subcellular location">
    <subcellularLocation>
        <location evidence="1">Nucleus</location>
    </subcellularLocation>
</comment>
<feature type="domain" description="TCP" evidence="6">
    <location>
        <begin position="1"/>
        <end position="43"/>
    </location>
</feature>
<proteinExistence type="predicted"/>
<organism evidence="7">
    <name type="scientific">Callianthemum anemonoides</name>
    <dbReference type="NCBI Taxonomy" id="253599"/>
    <lineage>
        <taxon>Eukaryota</taxon>
        <taxon>Viridiplantae</taxon>
        <taxon>Streptophyta</taxon>
        <taxon>Embryophyta</taxon>
        <taxon>Tracheophyta</taxon>
        <taxon>Spermatophyta</taxon>
        <taxon>Magnoliopsida</taxon>
        <taxon>Ranunculales</taxon>
        <taxon>Ranunculaceae</taxon>
        <taxon>Ranunculoideae</taxon>
        <taxon>Callianthemeae</taxon>
        <taxon>Callianthemum</taxon>
    </lineage>
</organism>
<dbReference type="GO" id="GO:0005634">
    <property type="term" value="C:nucleus"/>
    <property type="evidence" value="ECO:0007669"/>
    <property type="project" value="UniProtKB-SubCell"/>
</dbReference>
<evidence type="ECO:0000256" key="1">
    <source>
        <dbReference type="ARBA" id="ARBA00004123"/>
    </source>
</evidence>
<evidence type="ECO:0000256" key="3">
    <source>
        <dbReference type="ARBA" id="ARBA00023125"/>
    </source>
</evidence>
<dbReference type="GO" id="GO:2000032">
    <property type="term" value="P:regulation of secondary shoot formation"/>
    <property type="evidence" value="ECO:0007669"/>
    <property type="project" value="TreeGrafter"/>
</dbReference>
<name>X4YHY5_9MAGN</name>
<dbReference type="AlphaFoldDB" id="X4YHY5"/>
<keyword evidence="3" id="KW-0238">DNA-binding</keyword>
<keyword evidence="4" id="KW-0804">Transcription</keyword>